<keyword evidence="2" id="KW-0812">Transmembrane</keyword>
<feature type="region of interest" description="Disordered" evidence="1">
    <location>
        <begin position="1"/>
        <end position="29"/>
    </location>
</feature>
<evidence type="ECO:0000256" key="1">
    <source>
        <dbReference type="SAM" id="MobiDB-lite"/>
    </source>
</evidence>
<reference evidence="3 4" key="1">
    <citation type="submission" date="2024-06" db="EMBL/GenBank/DDBJ databases">
        <title>The Natural Products Discovery Center: Release of the First 8490 Sequenced Strains for Exploring Actinobacteria Biosynthetic Diversity.</title>
        <authorList>
            <person name="Kalkreuter E."/>
            <person name="Kautsar S.A."/>
            <person name="Yang D."/>
            <person name="Bader C.D."/>
            <person name="Teijaro C.N."/>
            <person name="Fluegel L."/>
            <person name="Davis C.M."/>
            <person name="Simpson J.R."/>
            <person name="Lauterbach L."/>
            <person name="Steele A.D."/>
            <person name="Gui C."/>
            <person name="Meng S."/>
            <person name="Li G."/>
            <person name="Viehrig K."/>
            <person name="Ye F."/>
            <person name="Su P."/>
            <person name="Kiefer A.F."/>
            <person name="Nichols A."/>
            <person name="Cepeda A.J."/>
            <person name="Yan W."/>
            <person name="Fan B."/>
            <person name="Jiang Y."/>
            <person name="Adhikari A."/>
            <person name="Zheng C.-J."/>
            <person name="Schuster L."/>
            <person name="Cowan T.M."/>
            <person name="Smanski M.J."/>
            <person name="Chevrette M.G."/>
            <person name="De Carvalho L.P.S."/>
            <person name="Shen B."/>
        </authorList>
    </citation>
    <scope>NUCLEOTIDE SEQUENCE [LARGE SCALE GENOMIC DNA]</scope>
    <source>
        <strain evidence="3 4">NPDC005137</strain>
    </source>
</reference>
<name>A0ABV2UDL2_9ACTN</name>
<gene>
    <name evidence="3" type="ORF">ABZV61_24735</name>
</gene>
<comment type="caution">
    <text evidence="3">The sequence shown here is derived from an EMBL/GenBank/DDBJ whole genome shotgun (WGS) entry which is preliminary data.</text>
</comment>
<sequence length="113" mass="11189">MFTPKYPTPDTAPPATAHLIHTPTTDAHAPACGCQHSPVASSAPAPAPVPAPRSAVQLTPGALVVAVAGGTAVVLVVGAVLVSMLLAVAITGVSVAICAVVLRSLLNSQNNQR</sequence>
<evidence type="ECO:0000313" key="3">
    <source>
        <dbReference type="EMBL" id="MET8435938.1"/>
    </source>
</evidence>
<accession>A0ABV2UDL2</accession>
<evidence type="ECO:0000313" key="4">
    <source>
        <dbReference type="Proteomes" id="UP001550044"/>
    </source>
</evidence>
<protein>
    <submittedName>
        <fullName evidence="3">SpdD protein</fullName>
    </submittedName>
</protein>
<keyword evidence="2" id="KW-0472">Membrane</keyword>
<keyword evidence="2" id="KW-1133">Transmembrane helix</keyword>
<dbReference type="Proteomes" id="UP001550044">
    <property type="component" value="Unassembled WGS sequence"/>
</dbReference>
<feature type="compositionally biased region" description="Pro residues" evidence="1">
    <location>
        <begin position="1"/>
        <end position="12"/>
    </location>
</feature>
<keyword evidence="4" id="KW-1185">Reference proteome</keyword>
<dbReference type="EMBL" id="JBEXIP010000021">
    <property type="protein sequence ID" value="MET8435938.1"/>
    <property type="molecule type" value="Genomic_DNA"/>
</dbReference>
<proteinExistence type="predicted"/>
<evidence type="ECO:0000256" key="2">
    <source>
        <dbReference type="SAM" id="Phobius"/>
    </source>
</evidence>
<feature type="transmembrane region" description="Helical" evidence="2">
    <location>
        <begin position="87"/>
        <end position="106"/>
    </location>
</feature>
<dbReference type="RefSeq" id="WP_356711024.1">
    <property type="nucleotide sequence ID" value="NZ_JBEXIP010000021.1"/>
</dbReference>
<feature type="transmembrane region" description="Helical" evidence="2">
    <location>
        <begin position="62"/>
        <end position="81"/>
    </location>
</feature>
<organism evidence="3 4">
    <name type="scientific">Streptomyces sp. 900116325</name>
    <dbReference type="NCBI Taxonomy" id="3154295"/>
    <lineage>
        <taxon>Bacteria</taxon>
        <taxon>Bacillati</taxon>
        <taxon>Actinomycetota</taxon>
        <taxon>Actinomycetes</taxon>
        <taxon>Kitasatosporales</taxon>
        <taxon>Streptomycetaceae</taxon>
        <taxon>Streptomyces</taxon>
    </lineage>
</organism>